<protein>
    <submittedName>
        <fullName evidence="1">AraC family transcriptional regulator</fullName>
    </submittedName>
</protein>
<dbReference type="SUPFAM" id="SSF51445">
    <property type="entry name" value="(Trans)glycosidases"/>
    <property type="match status" value="1"/>
</dbReference>
<dbReference type="InterPro" id="IPR017853">
    <property type="entry name" value="GH"/>
</dbReference>
<sequence>MAGYACWYNLQQIFSWLAAMGWQVILHTGVTTRSDLLQRFLQLAANHFPPATLNSWRFVWHWSPQASEAARQAAWRQQRGVLHRLLPQPQLGIWHRFAPSDPGNDPLFHSPLLAEADFLACQADANEQLDLAQADSSRLASSEYYPLHKLRQIHSALRQRQLNLPLWLLSWNTLTGDTRDTNGRFFRGALLMDNLLGWRTRSGCGLLVKFRPPGRSSRQRQARYLQPGAALSARPAAPGLLVLWLWRRLRGEILVHDKNLLLLHHQGHYQLLLRNTVVYNPWLSSEAAFIQRFSQPYSVRLQGLDGSWRIKQHLFDQHHGALFPLVDAFRSRSGPDAEDYQWLMHQARPALSVDEARLDGYWLRIDSLQSNALALYEFTPQSPTAP</sequence>
<name>A0A2X3HK24_KLEPN</name>
<evidence type="ECO:0000313" key="2">
    <source>
        <dbReference type="Proteomes" id="UP000251123"/>
    </source>
</evidence>
<reference evidence="1 2" key="1">
    <citation type="submission" date="2018-06" db="EMBL/GenBank/DDBJ databases">
        <authorList>
            <consortium name="Pathogen Informatics"/>
            <person name="Doyle S."/>
        </authorList>
    </citation>
    <scope>NUCLEOTIDE SEQUENCE [LARGE SCALE GENOMIC DNA]</scope>
    <source>
        <strain evidence="1 2">NCTC9601</strain>
    </source>
</reference>
<evidence type="ECO:0000313" key="1">
    <source>
        <dbReference type="EMBL" id="SQC71524.1"/>
    </source>
</evidence>
<proteinExistence type="predicted"/>
<dbReference type="Proteomes" id="UP000251123">
    <property type="component" value="Unassembled WGS sequence"/>
</dbReference>
<accession>A0A2X3HK24</accession>
<dbReference type="EMBL" id="UASN01000024">
    <property type="protein sequence ID" value="SQC71524.1"/>
    <property type="molecule type" value="Genomic_DNA"/>
</dbReference>
<dbReference type="SUPFAM" id="SSF51011">
    <property type="entry name" value="Glycosyl hydrolase domain"/>
    <property type="match status" value="1"/>
</dbReference>
<organism evidence="1 2">
    <name type="scientific">Klebsiella pneumoniae</name>
    <dbReference type="NCBI Taxonomy" id="573"/>
    <lineage>
        <taxon>Bacteria</taxon>
        <taxon>Pseudomonadati</taxon>
        <taxon>Pseudomonadota</taxon>
        <taxon>Gammaproteobacteria</taxon>
        <taxon>Enterobacterales</taxon>
        <taxon>Enterobacteriaceae</taxon>
        <taxon>Klebsiella/Raoultella group</taxon>
        <taxon>Klebsiella</taxon>
        <taxon>Klebsiella pneumoniae complex</taxon>
    </lineage>
</organism>
<gene>
    <name evidence="1" type="ORF">NCTC9601_06689</name>
</gene>
<dbReference type="AlphaFoldDB" id="A0A2X3HK24"/>
<dbReference type="Gene3D" id="2.60.40.1500">
    <property type="entry name" value="Glycosyl hydrolase domain, family 39"/>
    <property type="match status" value="1"/>
</dbReference>